<dbReference type="PROSITE" id="PS50879">
    <property type="entry name" value="RNASE_H_1"/>
    <property type="match status" value="1"/>
</dbReference>
<evidence type="ECO:0000313" key="4">
    <source>
        <dbReference type="Proteomes" id="UP000019373"/>
    </source>
</evidence>
<protein>
    <recommendedName>
        <fullName evidence="2">RNase H type-1 domain-containing protein</fullName>
    </recommendedName>
</protein>
<dbReference type="SUPFAM" id="SSF53098">
    <property type="entry name" value="Ribonuclease H-like"/>
    <property type="match status" value="1"/>
</dbReference>
<dbReference type="GO" id="GO:0003676">
    <property type="term" value="F:nucleic acid binding"/>
    <property type="evidence" value="ECO:0007669"/>
    <property type="project" value="InterPro"/>
</dbReference>
<dbReference type="Pfam" id="PF00075">
    <property type="entry name" value="RNase_H"/>
    <property type="match status" value="1"/>
</dbReference>
<dbReference type="GeneID" id="19236921"/>
<dbReference type="Proteomes" id="UP000019373">
    <property type="component" value="Unassembled WGS sequence"/>
</dbReference>
<reference evidence="4" key="1">
    <citation type="journal article" date="2014" name="BMC Genomics">
        <title>Genome characteristics reveal the impact of lichenization on lichen-forming fungus Endocarpon pusillum Hedwig (Verrucariales, Ascomycota).</title>
        <authorList>
            <person name="Wang Y.-Y."/>
            <person name="Liu B."/>
            <person name="Zhang X.-Y."/>
            <person name="Zhou Q.-M."/>
            <person name="Zhang T."/>
            <person name="Li H."/>
            <person name="Yu Y.-F."/>
            <person name="Zhang X.-L."/>
            <person name="Hao X.-Y."/>
            <person name="Wang M."/>
            <person name="Wang L."/>
            <person name="Wei J.-C."/>
        </authorList>
    </citation>
    <scope>NUCLEOTIDE SEQUENCE [LARGE SCALE GENOMIC DNA]</scope>
    <source>
        <strain evidence="4">Z07020 / HMAS-L-300199</strain>
    </source>
</reference>
<sequence>MSGSLVLKLSKTSAQPATECGRGVERHGSLANTTVQVFTTYCSYAARGGSFGLRYVRVWQQIGDQLLAGSENWSPVLETSSCFSITAAEILLPRSFDPSTARRYGKPTLPPNRLVIDSPKYDFSKLRYFQFLPGRPRPLWVEKQSIFVSIDGASRGNHNRDITSRAAYGVYFGVSSPHNSYGRLASHLPQTSSRAEIEGAIQAIEAIAKIDLTGQRTTKVVIKTDSEYLHKSMTEWIWNWITAGGLKSNGEEVQHWKYLLALHKRIIEVEHAKRIRVLFWRVPREFNTRADTLANLALDQNDSAYGSN</sequence>
<dbReference type="AlphaFoldDB" id="U1FXC9"/>
<gene>
    <name evidence="3" type="ORF">EPUS_01866</name>
</gene>
<comment type="similarity">
    <text evidence="1">Belongs to the RNase H family.</text>
</comment>
<name>U1FXC9_ENDPU</name>
<dbReference type="InterPro" id="IPR002156">
    <property type="entry name" value="RNaseH_domain"/>
</dbReference>
<dbReference type="OrthoDB" id="245563at2759"/>
<feature type="domain" description="RNase H type-1" evidence="2">
    <location>
        <begin position="142"/>
        <end position="299"/>
    </location>
</feature>
<dbReference type="GO" id="GO:0043137">
    <property type="term" value="P:DNA replication, removal of RNA primer"/>
    <property type="evidence" value="ECO:0007669"/>
    <property type="project" value="TreeGrafter"/>
</dbReference>
<dbReference type="GO" id="GO:0004523">
    <property type="term" value="F:RNA-DNA hybrid ribonuclease activity"/>
    <property type="evidence" value="ECO:0007669"/>
    <property type="project" value="InterPro"/>
</dbReference>
<dbReference type="InterPro" id="IPR050092">
    <property type="entry name" value="RNase_H"/>
</dbReference>
<dbReference type="HOGENOM" id="CLU_903238_0_0_1"/>
<dbReference type="eggNOG" id="KOG3752">
    <property type="taxonomic scope" value="Eukaryota"/>
</dbReference>
<dbReference type="InterPro" id="IPR036397">
    <property type="entry name" value="RNaseH_sf"/>
</dbReference>
<dbReference type="RefSeq" id="XP_007804794.1">
    <property type="nucleotide sequence ID" value="XM_007806603.1"/>
</dbReference>
<dbReference type="Gene3D" id="3.30.420.10">
    <property type="entry name" value="Ribonuclease H-like superfamily/Ribonuclease H"/>
    <property type="match status" value="1"/>
</dbReference>
<accession>U1FXC9</accession>
<dbReference type="InterPro" id="IPR012337">
    <property type="entry name" value="RNaseH-like_sf"/>
</dbReference>
<dbReference type="EMBL" id="KE721402">
    <property type="protein sequence ID" value="ERF69537.1"/>
    <property type="molecule type" value="Genomic_DNA"/>
</dbReference>
<evidence type="ECO:0000313" key="3">
    <source>
        <dbReference type="EMBL" id="ERF69537.1"/>
    </source>
</evidence>
<organism evidence="3 4">
    <name type="scientific">Endocarpon pusillum (strain Z07020 / HMAS-L-300199)</name>
    <name type="common">Lichen-forming fungus</name>
    <dbReference type="NCBI Taxonomy" id="1263415"/>
    <lineage>
        <taxon>Eukaryota</taxon>
        <taxon>Fungi</taxon>
        <taxon>Dikarya</taxon>
        <taxon>Ascomycota</taxon>
        <taxon>Pezizomycotina</taxon>
        <taxon>Eurotiomycetes</taxon>
        <taxon>Chaetothyriomycetidae</taxon>
        <taxon>Verrucariales</taxon>
        <taxon>Verrucariaceae</taxon>
        <taxon>Endocarpon</taxon>
    </lineage>
</organism>
<keyword evidence="4" id="KW-1185">Reference proteome</keyword>
<proteinExistence type="inferred from homology"/>
<evidence type="ECO:0000256" key="1">
    <source>
        <dbReference type="ARBA" id="ARBA00005300"/>
    </source>
</evidence>
<evidence type="ECO:0000259" key="2">
    <source>
        <dbReference type="PROSITE" id="PS50879"/>
    </source>
</evidence>
<dbReference type="PANTHER" id="PTHR10642:SF24">
    <property type="entry name" value="RNASE H DOMAIN-CONTAINING PROTEIN"/>
    <property type="match status" value="1"/>
</dbReference>
<dbReference type="CDD" id="cd13934">
    <property type="entry name" value="RNase_H_Dikarya_like"/>
    <property type="match status" value="1"/>
</dbReference>
<dbReference type="PANTHER" id="PTHR10642">
    <property type="entry name" value="RIBONUCLEASE H1"/>
    <property type="match status" value="1"/>
</dbReference>